<evidence type="ECO:0000256" key="1">
    <source>
        <dbReference type="SAM" id="MobiDB-lite"/>
    </source>
</evidence>
<evidence type="ECO:0000313" key="3">
    <source>
        <dbReference type="Proteomes" id="UP001175211"/>
    </source>
</evidence>
<organism evidence="2 3">
    <name type="scientific">Armillaria tabescens</name>
    <name type="common">Ringless honey mushroom</name>
    <name type="synonym">Agaricus tabescens</name>
    <dbReference type="NCBI Taxonomy" id="1929756"/>
    <lineage>
        <taxon>Eukaryota</taxon>
        <taxon>Fungi</taxon>
        <taxon>Dikarya</taxon>
        <taxon>Basidiomycota</taxon>
        <taxon>Agaricomycotina</taxon>
        <taxon>Agaricomycetes</taxon>
        <taxon>Agaricomycetidae</taxon>
        <taxon>Agaricales</taxon>
        <taxon>Marasmiineae</taxon>
        <taxon>Physalacriaceae</taxon>
        <taxon>Desarmillaria</taxon>
    </lineage>
</organism>
<reference evidence="2" key="1">
    <citation type="submission" date="2023-06" db="EMBL/GenBank/DDBJ databases">
        <authorList>
            <consortium name="Lawrence Berkeley National Laboratory"/>
            <person name="Ahrendt S."/>
            <person name="Sahu N."/>
            <person name="Indic B."/>
            <person name="Wong-Bajracharya J."/>
            <person name="Merenyi Z."/>
            <person name="Ke H.-M."/>
            <person name="Monk M."/>
            <person name="Kocsube S."/>
            <person name="Drula E."/>
            <person name="Lipzen A."/>
            <person name="Balint B."/>
            <person name="Henrissat B."/>
            <person name="Andreopoulos B."/>
            <person name="Martin F.M."/>
            <person name="Harder C.B."/>
            <person name="Rigling D."/>
            <person name="Ford K.L."/>
            <person name="Foster G.D."/>
            <person name="Pangilinan J."/>
            <person name="Papanicolaou A."/>
            <person name="Barry K."/>
            <person name="LaButti K."/>
            <person name="Viragh M."/>
            <person name="Koriabine M."/>
            <person name="Yan M."/>
            <person name="Riley R."/>
            <person name="Champramary S."/>
            <person name="Plett K.L."/>
            <person name="Tsai I.J."/>
            <person name="Slot J."/>
            <person name="Sipos G."/>
            <person name="Plett J."/>
            <person name="Nagy L.G."/>
            <person name="Grigoriev I.V."/>
        </authorList>
    </citation>
    <scope>NUCLEOTIDE SEQUENCE</scope>
    <source>
        <strain evidence="2">CCBAS 213</strain>
    </source>
</reference>
<dbReference type="EMBL" id="JAUEPS010000001">
    <property type="protein sequence ID" value="KAK0469942.1"/>
    <property type="molecule type" value="Genomic_DNA"/>
</dbReference>
<sequence>MEHYRSRAAISHELVVVYILSGDDEQVKAGKIDSRVMVIEPFNQGERSESATKNTERSVRDQEVKGYGTSDADLVSFGADLKDTGRNLDKYDLVQKLDIPP</sequence>
<dbReference type="Proteomes" id="UP001175211">
    <property type="component" value="Unassembled WGS sequence"/>
</dbReference>
<comment type="caution">
    <text evidence="2">The sequence shown here is derived from an EMBL/GenBank/DDBJ whole genome shotgun (WGS) entry which is preliminary data.</text>
</comment>
<keyword evidence="3" id="KW-1185">Reference proteome</keyword>
<dbReference type="GeneID" id="85359857"/>
<proteinExistence type="predicted"/>
<feature type="region of interest" description="Disordered" evidence="1">
    <location>
        <begin position="43"/>
        <end position="65"/>
    </location>
</feature>
<evidence type="ECO:0000313" key="2">
    <source>
        <dbReference type="EMBL" id="KAK0469942.1"/>
    </source>
</evidence>
<gene>
    <name evidence="2" type="ORF">EV420DRAFT_1634342</name>
</gene>
<dbReference type="RefSeq" id="XP_060339735.1">
    <property type="nucleotide sequence ID" value="XM_060476309.1"/>
</dbReference>
<accession>A0AA39NQE2</accession>
<feature type="compositionally biased region" description="Basic and acidic residues" evidence="1">
    <location>
        <begin position="46"/>
        <end position="64"/>
    </location>
</feature>
<dbReference type="AlphaFoldDB" id="A0AA39NQE2"/>
<name>A0AA39NQE2_ARMTA</name>
<protein>
    <submittedName>
        <fullName evidence="2">Uncharacterized protein</fullName>
    </submittedName>
</protein>